<accession>A0A3D8GYN4</accession>
<proteinExistence type="predicted"/>
<name>A0A3D8GYN4_9GAMM</name>
<dbReference type="AlphaFoldDB" id="A0A3D8GYN4"/>
<dbReference type="InterPro" id="IPR011460">
    <property type="entry name" value="Lcl_C"/>
</dbReference>
<protein>
    <submittedName>
        <fullName evidence="2">DUF1566 domain-containing protein</fullName>
    </submittedName>
</protein>
<dbReference type="Gene3D" id="1.20.91.10">
    <property type="match status" value="1"/>
</dbReference>
<evidence type="ECO:0000313" key="3">
    <source>
        <dbReference type="Proteomes" id="UP000256431"/>
    </source>
</evidence>
<comment type="caution">
    <text evidence="2">The sequence shown here is derived from an EMBL/GenBank/DDBJ whole genome shotgun (WGS) entry which is preliminary data.</text>
</comment>
<gene>
    <name evidence="2" type="ORF">DXI23_18750</name>
</gene>
<feature type="domain" description="Lcl C-terminal" evidence="1">
    <location>
        <begin position="59"/>
        <end position="206"/>
    </location>
</feature>
<feature type="domain" description="Lcl C-terminal" evidence="1">
    <location>
        <begin position="383"/>
        <end position="507"/>
    </location>
</feature>
<evidence type="ECO:0000259" key="1">
    <source>
        <dbReference type="Pfam" id="PF07603"/>
    </source>
</evidence>
<evidence type="ECO:0000313" key="2">
    <source>
        <dbReference type="EMBL" id="RDU39301.1"/>
    </source>
</evidence>
<sequence>MTLTILFFKPSKNLHLRMRMKNLVQLFVFAFFFVIHAHTMAQEVYEPSGRFNIAGNGQYVDDWNTGIRWKRCVEGMTWDSGRRTCVGQPREFNYDEVNRLLNSNPSWGIADPAEYRSLVECGSTQPSYLLYPEELRGYAYTFYKCESTSKKPTINQDFFPNTPSDREWAMPKMTTKPFAQPHWSVDFGIGRLSLTAPIAKHHVRLMNYTAKDISQQYFNRLKEDQLFEMATDREGMETYLSVMPNGKRASEVEQKLETYMYDQANDLEGMKNYLERFPEGRHSQEISSKIESLLASGATNVQGMEKYLSELPEGDRAAEVEKQLEQVMFSSATNMSGIKSYLSRFPNSERATIVRDRLVAIKVAESKDELIERGFEAVGDGSAVYHLSTGLTWARCASGQEWNAVQQTCQGTPTFIAAKQSPNALNLEGEWRLPFDGELRSIREKGDKILLDSVVFPNSDKIPQKDIQYKYFYYSNKGQVVSFSDYRADQDQLTQNRVSGGYIRPVRGQFADAELLCLSVYIFKAEEDFYQKSPSLGGRQYHQLVGTNSLTPTRDFYQSLVNDAYVDGRKPQPGQDVPRGSFESYWREQADKNDSMSATELMNECKRSYGVEANNG</sequence>
<organism evidence="2 3">
    <name type="scientific">Marinobacter flavimaris</name>
    <dbReference type="NCBI Taxonomy" id="262076"/>
    <lineage>
        <taxon>Bacteria</taxon>
        <taxon>Pseudomonadati</taxon>
        <taxon>Pseudomonadota</taxon>
        <taxon>Gammaproteobacteria</taxon>
        <taxon>Pseudomonadales</taxon>
        <taxon>Marinobacteraceae</taxon>
        <taxon>Marinobacter</taxon>
    </lineage>
</organism>
<dbReference type="EMBL" id="QRDH01000012">
    <property type="protein sequence ID" value="RDU39301.1"/>
    <property type="molecule type" value="Genomic_DNA"/>
</dbReference>
<dbReference type="Proteomes" id="UP000256431">
    <property type="component" value="Unassembled WGS sequence"/>
</dbReference>
<dbReference type="InterPro" id="IPR015423">
    <property type="entry name" value="Flu_matrix_M1_N_sub1"/>
</dbReference>
<reference evidence="2 3" key="1">
    <citation type="submission" date="2018-08" db="EMBL/GenBank/DDBJ databases">
        <title>Genome sequence of Marinobacter flavimaris KCTC 12185.</title>
        <authorList>
            <person name="Chun J."/>
            <person name="Kim B.-Y."/>
            <person name="Choi S.-B."/>
            <person name="Kwak M.-J."/>
        </authorList>
    </citation>
    <scope>NUCLEOTIDE SEQUENCE [LARGE SCALE GENOMIC DNA]</scope>
    <source>
        <strain evidence="2 3">KCTC 12185</strain>
    </source>
</reference>
<dbReference type="Pfam" id="PF07603">
    <property type="entry name" value="Lcl_C"/>
    <property type="match status" value="2"/>
</dbReference>
<keyword evidence="3" id="KW-1185">Reference proteome</keyword>